<feature type="compositionally biased region" description="Polar residues" evidence="7">
    <location>
        <begin position="603"/>
        <end position="619"/>
    </location>
</feature>
<evidence type="ECO:0000256" key="2">
    <source>
        <dbReference type="ARBA" id="ARBA00022741"/>
    </source>
</evidence>
<dbReference type="Proteomes" id="UP001054889">
    <property type="component" value="Unassembled WGS sequence"/>
</dbReference>
<organism evidence="8 9">
    <name type="scientific">Eleusine coracana subsp. coracana</name>
    <dbReference type="NCBI Taxonomy" id="191504"/>
    <lineage>
        <taxon>Eukaryota</taxon>
        <taxon>Viridiplantae</taxon>
        <taxon>Streptophyta</taxon>
        <taxon>Embryophyta</taxon>
        <taxon>Tracheophyta</taxon>
        <taxon>Spermatophyta</taxon>
        <taxon>Magnoliopsida</taxon>
        <taxon>Liliopsida</taxon>
        <taxon>Poales</taxon>
        <taxon>Poaceae</taxon>
        <taxon>PACMAD clade</taxon>
        <taxon>Chloridoideae</taxon>
        <taxon>Cynodonteae</taxon>
        <taxon>Eleusininae</taxon>
        <taxon>Eleusine</taxon>
    </lineage>
</organism>
<evidence type="ECO:0000256" key="1">
    <source>
        <dbReference type="ARBA" id="ARBA00022701"/>
    </source>
</evidence>
<dbReference type="GO" id="GO:0005874">
    <property type="term" value="C:microtubule"/>
    <property type="evidence" value="ECO:0007669"/>
    <property type="project" value="UniProtKB-KW"/>
</dbReference>
<dbReference type="GO" id="GO:0005524">
    <property type="term" value="F:ATP binding"/>
    <property type="evidence" value="ECO:0007669"/>
    <property type="project" value="UniProtKB-KW"/>
</dbReference>
<keyword evidence="4 6" id="KW-0175">Coiled coil</keyword>
<reference evidence="8" key="1">
    <citation type="journal article" date="2018" name="DNA Res.">
        <title>Multiple hybrid de novo genome assembly of finger millet, an orphan allotetraploid crop.</title>
        <authorList>
            <person name="Hatakeyama M."/>
            <person name="Aluri S."/>
            <person name="Balachadran M.T."/>
            <person name="Sivarajan S.R."/>
            <person name="Patrignani A."/>
            <person name="Gruter S."/>
            <person name="Poveda L."/>
            <person name="Shimizu-Inatsugi R."/>
            <person name="Baeten J."/>
            <person name="Francoijs K.J."/>
            <person name="Nataraja K.N."/>
            <person name="Reddy Y.A.N."/>
            <person name="Phadnis S."/>
            <person name="Ravikumar R.L."/>
            <person name="Schlapbach R."/>
            <person name="Sreeman S.M."/>
            <person name="Shimizu K.K."/>
        </authorList>
    </citation>
    <scope>NUCLEOTIDE SEQUENCE</scope>
</reference>
<feature type="region of interest" description="Disordered" evidence="7">
    <location>
        <begin position="686"/>
        <end position="705"/>
    </location>
</feature>
<sequence length="705" mass="80117">MTDELKASRYVIQDLESELVRSIKSNDQSLELIHKRDMEISRLNSELDILNRREYLVTEEHKIQTLQLYDAEDSPLSAKLKRIEASLEKARDLNTRYQQDLESHSSAEEEKDEVRHQAEVETVKVITSLHLQLNASKKNELLAKENLEELQLEKNRLNDRLGKVMEENERFSSVNYELSTDNSLLQSKLTRNEEVAKALSFDLRMIRESASIAKDKADELIKVKESVILLEQELASKSEELDDVVSDRQQFKDQIMKNNGRVAALEKELAKKIDELDMISSENAELKSQLKRTERISPIVEELAHRSKFTGKLEEELRSLQNELSKLSDEKHSCEAQLLFFKDKLEMAQALTAESESITTKAQQIVKEKNNEIKLLERSVEDLEITVCELENKVSIVKEEAKHEKMQREELELKLQSIRQQKSVMQSSGNASSSLKDEMVSLVDSMRHSQDKQNELLDAQEVSKSEQEVLGPVQKGCASCMTRGKQCVGMTQPFEELMQGVKASNGECRANGCSSGDTWNGSTNASFPYSHALPKTTNQTKPTVQATESPTVGAEPAPLTEDPDELSKESSLVEGLQELKETDDEMEDTHSLAEDYRPKISEFDQTSPNEHLHQYSGSEQPELHKVGVVSDQSQSESRSEEQLPSPFVGPVVEIIEENELPPFAPMRHNDPVNYMRAPSDELKRLRSRNHYDGAENSNRQEVLVH</sequence>
<feature type="region of interest" description="Disordered" evidence="7">
    <location>
        <begin position="97"/>
        <end position="116"/>
    </location>
</feature>
<dbReference type="PANTHER" id="PTHR37739:SF8">
    <property type="entry name" value="KINESIN-LIKE PROTEIN KIN-12D"/>
    <property type="match status" value="1"/>
</dbReference>
<keyword evidence="2" id="KW-0547">Nucleotide-binding</keyword>
<evidence type="ECO:0000313" key="8">
    <source>
        <dbReference type="EMBL" id="GJM95299.1"/>
    </source>
</evidence>
<evidence type="ECO:0000256" key="7">
    <source>
        <dbReference type="SAM" id="MobiDB-lite"/>
    </source>
</evidence>
<evidence type="ECO:0000256" key="5">
    <source>
        <dbReference type="ARBA" id="ARBA00023175"/>
    </source>
</evidence>
<name>A0AAV5CB14_ELECO</name>
<evidence type="ECO:0000256" key="3">
    <source>
        <dbReference type="ARBA" id="ARBA00022840"/>
    </source>
</evidence>
<feature type="region of interest" description="Disordered" evidence="7">
    <location>
        <begin position="530"/>
        <end position="648"/>
    </location>
</feature>
<keyword evidence="3" id="KW-0067">ATP-binding</keyword>
<dbReference type="PANTHER" id="PTHR37739">
    <property type="entry name" value="KINESIN-LIKE PROTEIN KIN-12D"/>
    <property type="match status" value="1"/>
</dbReference>
<dbReference type="AlphaFoldDB" id="A0AAV5CB14"/>
<gene>
    <name evidence="8" type="primary">ga12016</name>
    <name evidence="8" type="ORF">PR202_ga12016</name>
</gene>
<feature type="coiled-coil region" evidence="6">
    <location>
        <begin position="248"/>
        <end position="337"/>
    </location>
</feature>
<dbReference type="EMBL" id="BQKI01000005">
    <property type="protein sequence ID" value="GJM95299.1"/>
    <property type="molecule type" value="Genomic_DNA"/>
</dbReference>
<keyword evidence="1" id="KW-0493">Microtubule</keyword>
<keyword evidence="5" id="KW-0505">Motor protein</keyword>
<comment type="caution">
    <text evidence="8">The sequence shown here is derived from an EMBL/GenBank/DDBJ whole genome shotgun (WGS) entry which is preliminary data.</text>
</comment>
<accession>A0AAV5CB14</accession>
<reference evidence="8" key="2">
    <citation type="submission" date="2021-12" db="EMBL/GenBank/DDBJ databases">
        <title>Resequencing data analysis of finger millet.</title>
        <authorList>
            <person name="Hatakeyama M."/>
            <person name="Aluri S."/>
            <person name="Balachadran M.T."/>
            <person name="Sivarajan S.R."/>
            <person name="Poveda L."/>
            <person name="Shimizu-Inatsugi R."/>
            <person name="Schlapbach R."/>
            <person name="Sreeman S.M."/>
            <person name="Shimizu K.K."/>
        </authorList>
    </citation>
    <scope>NUCLEOTIDE SEQUENCE</scope>
</reference>
<proteinExistence type="predicted"/>
<dbReference type="InterPro" id="IPR044986">
    <property type="entry name" value="KIF15/KIN-12"/>
</dbReference>
<protein>
    <submittedName>
        <fullName evidence="8">Uncharacterized protein</fullName>
    </submittedName>
</protein>
<evidence type="ECO:0000313" key="9">
    <source>
        <dbReference type="Proteomes" id="UP001054889"/>
    </source>
</evidence>
<feature type="coiled-coil region" evidence="6">
    <location>
        <begin position="366"/>
        <end position="428"/>
    </location>
</feature>
<keyword evidence="9" id="KW-1185">Reference proteome</keyword>
<feature type="compositionally biased region" description="Polar residues" evidence="7">
    <location>
        <begin position="695"/>
        <end position="705"/>
    </location>
</feature>
<feature type="compositionally biased region" description="Polar residues" evidence="7">
    <location>
        <begin position="535"/>
        <end position="550"/>
    </location>
</feature>
<evidence type="ECO:0000256" key="6">
    <source>
        <dbReference type="SAM" id="Coils"/>
    </source>
</evidence>
<evidence type="ECO:0000256" key="4">
    <source>
        <dbReference type="ARBA" id="ARBA00023054"/>
    </source>
</evidence>
<feature type="compositionally biased region" description="Basic and acidic residues" evidence="7">
    <location>
        <begin position="588"/>
        <end position="602"/>
    </location>
</feature>
<feature type="coiled-coil region" evidence="6">
    <location>
        <begin position="133"/>
        <end position="167"/>
    </location>
</feature>